<evidence type="ECO:0000259" key="1">
    <source>
        <dbReference type="Pfam" id="PF08543"/>
    </source>
</evidence>
<proteinExistence type="predicted"/>
<sequence>VTQPPVVLTIAGSDSGGGSGLQADLRTFAVRDVHGVCAVTVVSSQNTQDFRSALPISADVVRSQIEAVLEDFEVSAVKTGLLFSEENALLVAELAESRLLPSLVVDPVLVDRHGNRIYSESADRVISDRLVPLARVVTPNHLEAMQLLERAIGDDTEALSEAALELVDKGPEVVVLTGGRRDSPTMIDIVAFDGKAITLESERCETINVRGTGDTLSAAIAAGLARGVPVLDAVLAARDFTAEAIRGAAGWKLGAGQGPIDHLGFLR</sequence>
<gene>
    <name evidence="2" type="ORF">METZ01_LOCUS25363</name>
</gene>
<dbReference type="GO" id="GO:0008902">
    <property type="term" value="F:hydroxymethylpyrimidine kinase activity"/>
    <property type="evidence" value="ECO:0007669"/>
    <property type="project" value="TreeGrafter"/>
</dbReference>
<dbReference type="InterPro" id="IPR004399">
    <property type="entry name" value="HMP/HMP-P_kinase_dom"/>
</dbReference>
<organism evidence="2">
    <name type="scientific">marine metagenome</name>
    <dbReference type="NCBI Taxonomy" id="408172"/>
    <lineage>
        <taxon>unclassified sequences</taxon>
        <taxon>metagenomes</taxon>
        <taxon>ecological metagenomes</taxon>
    </lineage>
</organism>
<feature type="non-terminal residue" evidence="2">
    <location>
        <position position="1"/>
    </location>
</feature>
<dbReference type="CDD" id="cd01169">
    <property type="entry name" value="HMPP_kinase"/>
    <property type="match status" value="1"/>
</dbReference>
<dbReference type="AlphaFoldDB" id="A0A381Q2J0"/>
<dbReference type="PANTHER" id="PTHR20858">
    <property type="entry name" value="PHOSPHOMETHYLPYRIMIDINE KINASE"/>
    <property type="match status" value="1"/>
</dbReference>
<feature type="domain" description="Pyridoxamine kinase/Phosphomethylpyrimidine kinase" evidence="1">
    <location>
        <begin position="14"/>
        <end position="261"/>
    </location>
</feature>
<dbReference type="SUPFAM" id="SSF53613">
    <property type="entry name" value="Ribokinase-like"/>
    <property type="match status" value="1"/>
</dbReference>
<dbReference type="GO" id="GO:0008972">
    <property type="term" value="F:phosphomethylpyrimidine kinase activity"/>
    <property type="evidence" value="ECO:0007669"/>
    <property type="project" value="InterPro"/>
</dbReference>
<dbReference type="Pfam" id="PF08543">
    <property type="entry name" value="Phos_pyr_kin"/>
    <property type="match status" value="1"/>
</dbReference>
<dbReference type="PANTHER" id="PTHR20858:SF17">
    <property type="entry name" value="HYDROXYMETHYLPYRIMIDINE_PHOSPHOMETHYLPYRIMIDINE KINASE THI20-RELATED"/>
    <property type="match status" value="1"/>
</dbReference>
<protein>
    <recommendedName>
        <fullName evidence="1">Pyridoxamine kinase/Phosphomethylpyrimidine kinase domain-containing protein</fullName>
    </recommendedName>
</protein>
<accession>A0A381Q2J0</accession>
<dbReference type="GO" id="GO:0005829">
    <property type="term" value="C:cytosol"/>
    <property type="evidence" value="ECO:0007669"/>
    <property type="project" value="TreeGrafter"/>
</dbReference>
<evidence type="ECO:0000313" key="2">
    <source>
        <dbReference type="EMBL" id="SUZ72509.1"/>
    </source>
</evidence>
<dbReference type="NCBIfam" id="TIGR00097">
    <property type="entry name" value="HMP-P_kinase"/>
    <property type="match status" value="1"/>
</dbReference>
<reference evidence="2" key="1">
    <citation type="submission" date="2018-05" db="EMBL/GenBank/DDBJ databases">
        <authorList>
            <person name="Lanie J.A."/>
            <person name="Ng W.-L."/>
            <person name="Kazmierczak K.M."/>
            <person name="Andrzejewski T.M."/>
            <person name="Davidsen T.M."/>
            <person name="Wayne K.J."/>
            <person name="Tettelin H."/>
            <person name="Glass J.I."/>
            <person name="Rusch D."/>
            <person name="Podicherti R."/>
            <person name="Tsui H.-C.T."/>
            <person name="Winkler M.E."/>
        </authorList>
    </citation>
    <scope>NUCLEOTIDE SEQUENCE</scope>
</reference>
<dbReference type="GO" id="GO:0009228">
    <property type="term" value="P:thiamine biosynthetic process"/>
    <property type="evidence" value="ECO:0007669"/>
    <property type="project" value="InterPro"/>
</dbReference>
<dbReference type="InterPro" id="IPR029056">
    <property type="entry name" value="Ribokinase-like"/>
</dbReference>
<dbReference type="InterPro" id="IPR013749">
    <property type="entry name" value="PM/HMP-P_kinase-1"/>
</dbReference>
<dbReference type="EMBL" id="UINC01001150">
    <property type="protein sequence ID" value="SUZ72509.1"/>
    <property type="molecule type" value="Genomic_DNA"/>
</dbReference>
<name>A0A381Q2J0_9ZZZZ</name>
<dbReference type="Gene3D" id="3.40.1190.20">
    <property type="match status" value="1"/>
</dbReference>